<dbReference type="EMBL" id="CM023481">
    <property type="protein sequence ID" value="KAH6946646.1"/>
    <property type="molecule type" value="Genomic_DNA"/>
</dbReference>
<comment type="caution">
    <text evidence="1">The sequence shown here is derived from an EMBL/GenBank/DDBJ whole genome shotgun (WGS) entry which is preliminary data.</text>
</comment>
<evidence type="ECO:0000313" key="1">
    <source>
        <dbReference type="EMBL" id="KAH6946646.1"/>
    </source>
</evidence>
<keyword evidence="2" id="KW-1185">Reference proteome</keyword>
<organism evidence="1 2">
    <name type="scientific">Hyalomma asiaticum</name>
    <name type="common">Tick</name>
    <dbReference type="NCBI Taxonomy" id="266040"/>
    <lineage>
        <taxon>Eukaryota</taxon>
        <taxon>Metazoa</taxon>
        <taxon>Ecdysozoa</taxon>
        <taxon>Arthropoda</taxon>
        <taxon>Chelicerata</taxon>
        <taxon>Arachnida</taxon>
        <taxon>Acari</taxon>
        <taxon>Parasitiformes</taxon>
        <taxon>Ixodida</taxon>
        <taxon>Ixodoidea</taxon>
        <taxon>Ixodidae</taxon>
        <taxon>Hyalomminae</taxon>
        <taxon>Hyalomma</taxon>
    </lineage>
</organism>
<sequence length="75" mass="8172">MSLEALALGQITDMRINSRKNVLAIDANQGNVLYVLSNVKALENINVRSYIPDGKDSTEGLICDVHALVKATFLL</sequence>
<accession>A0ACB7TKA5</accession>
<name>A0ACB7TKA5_HYAAI</name>
<gene>
    <name evidence="1" type="ORF">HPB50_014369</name>
</gene>
<evidence type="ECO:0000313" key="2">
    <source>
        <dbReference type="Proteomes" id="UP000821845"/>
    </source>
</evidence>
<dbReference type="Proteomes" id="UP000821845">
    <property type="component" value="Chromosome 1"/>
</dbReference>
<proteinExistence type="predicted"/>
<reference evidence="1" key="1">
    <citation type="submission" date="2020-05" db="EMBL/GenBank/DDBJ databases">
        <title>Large-scale comparative analyses of tick genomes elucidate their genetic diversity and vector capacities.</title>
        <authorList>
            <person name="Jia N."/>
            <person name="Wang J."/>
            <person name="Shi W."/>
            <person name="Du L."/>
            <person name="Sun Y."/>
            <person name="Zhan W."/>
            <person name="Jiang J."/>
            <person name="Wang Q."/>
            <person name="Zhang B."/>
            <person name="Ji P."/>
            <person name="Sakyi L.B."/>
            <person name="Cui X."/>
            <person name="Yuan T."/>
            <person name="Jiang B."/>
            <person name="Yang W."/>
            <person name="Lam T.T.-Y."/>
            <person name="Chang Q."/>
            <person name="Ding S."/>
            <person name="Wang X."/>
            <person name="Zhu J."/>
            <person name="Ruan X."/>
            <person name="Zhao L."/>
            <person name="Wei J."/>
            <person name="Que T."/>
            <person name="Du C."/>
            <person name="Cheng J."/>
            <person name="Dai P."/>
            <person name="Han X."/>
            <person name="Huang E."/>
            <person name="Gao Y."/>
            <person name="Liu J."/>
            <person name="Shao H."/>
            <person name="Ye R."/>
            <person name="Li L."/>
            <person name="Wei W."/>
            <person name="Wang X."/>
            <person name="Wang C."/>
            <person name="Yang T."/>
            <person name="Huo Q."/>
            <person name="Li W."/>
            <person name="Guo W."/>
            <person name="Chen H."/>
            <person name="Zhou L."/>
            <person name="Ni X."/>
            <person name="Tian J."/>
            <person name="Zhou Y."/>
            <person name="Sheng Y."/>
            <person name="Liu T."/>
            <person name="Pan Y."/>
            <person name="Xia L."/>
            <person name="Li J."/>
            <person name="Zhao F."/>
            <person name="Cao W."/>
        </authorList>
    </citation>
    <scope>NUCLEOTIDE SEQUENCE</scope>
    <source>
        <strain evidence="1">Hyas-2018</strain>
    </source>
</reference>
<protein>
    <submittedName>
        <fullName evidence="1">Uncharacterized protein</fullName>
    </submittedName>
</protein>